<evidence type="ECO:0000256" key="3">
    <source>
        <dbReference type="ARBA" id="ARBA00022832"/>
    </source>
</evidence>
<comment type="catalytic activity">
    <reaction evidence="7">
        <text>a very long-chain fatty acid + ATP + CoA = a very long-chain fatty acyl-CoA + AMP + diphosphate</text>
        <dbReference type="Rhea" id="RHEA:54536"/>
        <dbReference type="ChEBI" id="CHEBI:30616"/>
        <dbReference type="ChEBI" id="CHEBI:33019"/>
        <dbReference type="ChEBI" id="CHEBI:57287"/>
        <dbReference type="ChEBI" id="CHEBI:58950"/>
        <dbReference type="ChEBI" id="CHEBI:138261"/>
        <dbReference type="ChEBI" id="CHEBI:456215"/>
    </reaction>
    <physiologicalReaction direction="left-to-right" evidence="7">
        <dbReference type="Rhea" id="RHEA:54537"/>
    </physiologicalReaction>
</comment>
<keyword evidence="10" id="KW-0812">Transmembrane</keyword>
<accession>S4R5S6</accession>
<evidence type="ECO:0000256" key="9">
    <source>
        <dbReference type="ARBA" id="ARBA00048666"/>
    </source>
</evidence>
<evidence type="ECO:0000256" key="8">
    <source>
        <dbReference type="ARBA" id="ARBA00041297"/>
    </source>
</evidence>
<dbReference type="Pfam" id="PF13193">
    <property type="entry name" value="AMP-binding_C"/>
    <property type="match status" value="1"/>
</dbReference>
<dbReference type="STRING" id="7757.ENSPMAP00000000556"/>
<keyword evidence="3" id="KW-0276">Fatty acid metabolism</keyword>
<protein>
    <recommendedName>
        <fullName evidence="6">long-chain-fatty-acid--CoA ligase</fullName>
        <ecNumber evidence="6">6.2.1.3</ecNumber>
    </recommendedName>
    <alternativeName>
        <fullName evidence="8">Long-chain-fatty-acid--CoA ligase</fullName>
    </alternativeName>
</protein>
<dbReference type="InterPro" id="IPR025110">
    <property type="entry name" value="AMP-bd_C"/>
</dbReference>
<keyword evidence="5" id="KW-0443">Lipid metabolism</keyword>
<comment type="similarity">
    <text evidence="1">Belongs to the ATP-dependent AMP-binding enzyme family.</text>
</comment>
<keyword evidence="10" id="KW-1133">Transmembrane helix</keyword>
<dbReference type="Pfam" id="PF00501">
    <property type="entry name" value="AMP-binding"/>
    <property type="match status" value="1"/>
</dbReference>
<dbReference type="Gene3D" id="3.40.50.12780">
    <property type="entry name" value="N-terminal domain of ligase-like"/>
    <property type="match status" value="1"/>
</dbReference>
<keyword evidence="4" id="KW-0813">Transport</keyword>
<keyword evidence="4" id="KW-0445">Lipid transport</keyword>
<keyword evidence="10" id="KW-0472">Membrane</keyword>
<dbReference type="InterPro" id="IPR020845">
    <property type="entry name" value="AMP-binding_CS"/>
</dbReference>
<reference evidence="13" key="1">
    <citation type="submission" date="2025-08" db="UniProtKB">
        <authorList>
            <consortium name="Ensembl"/>
        </authorList>
    </citation>
    <scope>IDENTIFICATION</scope>
</reference>
<dbReference type="SUPFAM" id="SSF56801">
    <property type="entry name" value="Acetyl-CoA synthetase-like"/>
    <property type="match status" value="1"/>
</dbReference>
<dbReference type="Gene3D" id="3.30.300.30">
    <property type="match status" value="1"/>
</dbReference>
<evidence type="ECO:0000256" key="10">
    <source>
        <dbReference type="SAM" id="Phobius"/>
    </source>
</evidence>
<dbReference type="GO" id="GO:0005789">
    <property type="term" value="C:endoplasmic reticulum membrane"/>
    <property type="evidence" value="ECO:0007669"/>
    <property type="project" value="TreeGrafter"/>
</dbReference>
<dbReference type="PROSITE" id="PS00455">
    <property type="entry name" value="AMP_BINDING"/>
    <property type="match status" value="1"/>
</dbReference>
<evidence type="ECO:0000256" key="2">
    <source>
        <dbReference type="ARBA" id="ARBA00022598"/>
    </source>
</evidence>
<dbReference type="GO" id="GO:0005886">
    <property type="term" value="C:plasma membrane"/>
    <property type="evidence" value="ECO:0007669"/>
    <property type="project" value="TreeGrafter"/>
</dbReference>
<dbReference type="GO" id="GO:0004467">
    <property type="term" value="F:long-chain fatty acid-CoA ligase activity"/>
    <property type="evidence" value="ECO:0007669"/>
    <property type="project" value="UniProtKB-EC"/>
</dbReference>
<evidence type="ECO:0000256" key="1">
    <source>
        <dbReference type="ARBA" id="ARBA00006432"/>
    </source>
</evidence>
<feature type="transmembrane region" description="Helical" evidence="10">
    <location>
        <begin position="120"/>
        <end position="138"/>
    </location>
</feature>
<feature type="transmembrane region" description="Helical" evidence="10">
    <location>
        <begin position="264"/>
        <end position="285"/>
    </location>
</feature>
<proteinExistence type="inferred from homology"/>
<dbReference type="EC" id="6.2.1.3" evidence="6"/>
<evidence type="ECO:0000256" key="5">
    <source>
        <dbReference type="ARBA" id="ARBA00023098"/>
    </source>
</evidence>
<dbReference type="AlphaFoldDB" id="S4R5S6"/>
<evidence type="ECO:0000259" key="11">
    <source>
        <dbReference type="Pfam" id="PF00501"/>
    </source>
</evidence>
<dbReference type="InterPro" id="IPR045851">
    <property type="entry name" value="AMP-bd_C_sf"/>
</dbReference>
<dbReference type="PANTHER" id="PTHR43107">
    <property type="entry name" value="LONG-CHAIN FATTY ACID TRANSPORT PROTEIN"/>
    <property type="match status" value="1"/>
</dbReference>
<dbReference type="PANTHER" id="PTHR43107:SF22">
    <property type="entry name" value="VERY LONG-CHAIN ACYL-COA SYNTHETASE"/>
    <property type="match status" value="1"/>
</dbReference>
<evidence type="ECO:0000313" key="13">
    <source>
        <dbReference type="Ensembl" id="ENSPMAP00000000556.1"/>
    </source>
</evidence>
<dbReference type="GO" id="GO:0044539">
    <property type="term" value="P:long-chain fatty acid import into cell"/>
    <property type="evidence" value="ECO:0007669"/>
    <property type="project" value="TreeGrafter"/>
</dbReference>
<keyword evidence="2" id="KW-0436">Ligase</keyword>
<comment type="catalytic activity">
    <reaction evidence="9">
        <text>tetracosanoate + ATP + CoA = tetracosanoyl-CoA + AMP + diphosphate</text>
        <dbReference type="Rhea" id="RHEA:33639"/>
        <dbReference type="ChEBI" id="CHEBI:30616"/>
        <dbReference type="ChEBI" id="CHEBI:31014"/>
        <dbReference type="ChEBI" id="CHEBI:33019"/>
        <dbReference type="ChEBI" id="CHEBI:57287"/>
        <dbReference type="ChEBI" id="CHEBI:65052"/>
        <dbReference type="ChEBI" id="CHEBI:456215"/>
    </reaction>
    <physiologicalReaction direction="left-to-right" evidence="9">
        <dbReference type="Rhea" id="RHEA:33640"/>
    </physiologicalReaction>
</comment>
<reference evidence="13" key="2">
    <citation type="submission" date="2025-09" db="UniProtKB">
        <authorList>
            <consortium name="Ensembl"/>
        </authorList>
    </citation>
    <scope>IDENTIFICATION</scope>
</reference>
<dbReference type="OMA" id="YAWLRIN"/>
<dbReference type="InterPro" id="IPR000873">
    <property type="entry name" value="AMP-dep_synth/lig_dom"/>
</dbReference>
<feature type="transmembrane region" description="Helical" evidence="10">
    <location>
        <begin position="5"/>
        <end position="27"/>
    </location>
</feature>
<evidence type="ECO:0000256" key="6">
    <source>
        <dbReference type="ARBA" id="ARBA00026121"/>
    </source>
</evidence>
<dbReference type="FunFam" id="3.30.300.30:FF:000002">
    <property type="entry name" value="Long-chain fatty acid transport protein 1"/>
    <property type="match status" value="1"/>
</dbReference>
<dbReference type="Ensembl" id="ENSPMAT00000000557.1">
    <property type="protein sequence ID" value="ENSPMAP00000000556.1"/>
    <property type="gene ID" value="ENSPMAG00000000492.1"/>
</dbReference>
<dbReference type="GO" id="GO:0005324">
    <property type="term" value="F:long-chain fatty acid transmembrane transporter activity"/>
    <property type="evidence" value="ECO:0007669"/>
    <property type="project" value="TreeGrafter"/>
</dbReference>
<feature type="domain" description="AMP-dependent synthetase/ligase" evidence="11">
    <location>
        <begin position="65"/>
        <end position="397"/>
    </location>
</feature>
<evidence type="ECO:0000259" key="12">
    <source>
        <dbReference type="Pfam" id="PF13193"/>
    </source>
</evidence>
<sequence>TTMELLSLLAGAAVKVACILLASWIFWPQLWLGAWRSLRVLRNAVYRHRYLSRKPLFSVLDRLLERASATPHKVFLTFEDDRWTYEEFVRDVARTAHALQEFGGVRPGDTVALLMENEPAFLFVLFACTSLACPATLMNTNLRGRMLLHCLTTSKAQFLVTGSGPLLVAVEEISVEMNELQIRPLTMGEATPGSAVPSLASTFREAPCNLPAASVRAHITAKDAFIYIYTSGTTGLPKAVKVSHTRAWCGNFTYSMSGVRAEDVVYIFLPLYHSSAIIAAFIGSLDIGARLVLRKKFSASHFWGDCRRHGVTVFQYVGEICRYLLSQPKNELDRVHSVRMAVGNGMRADVWARFLERHGDVRFCELYGATEGNVGFVNVDGKLGACGRDLPFLRLLIKYSLVKYDHEKDGPVRDDKGFCIPLPRGMWAGGAGQPGLLVAPISKHMPFDGYLGNAEFTQRKVLHNVFMHGDRYFNSGDIMRIDKEGFIYFIDRVGDTFRWKGENVSTMEVADTLGDLDFIKEVTVYGVTIPNNEGRAGMAAVILEEGHSLDGPELYRHVVAHLPTYARPYFIRLQEALELTNTYKQIKTHLLQEGFNPALIRAPLFYLDSAACSYTPLTRQIYEGIVSGKAKL</sequence>
<organism evidence="13">
    <name type="scientific">Petromyzon marinus</name>
    <name type="common">Sea lamprey</name>
    <dbReference type="NCBI Taxonomy" id="7757"/>
    <lineage>
        <taxon>Eukaryota</taxon>
        <taxon>Metazoa</taxon>
        <taxon>Chordata</taxon>
        <taxon>Craniata</taxon>
        <taxon>Vertebrata</taxon>
        <taxon>Cyclostomata</taxon>
        <taxon>Hyperoartia</taxon>
        <taxon>Petromyzontiformes</taxon>
        <taxon>Petromyzontidae</taxon>
        <taxon>Petromyzon</taxon>
    </lineage>
</organism>
<evidence type="ECO:0000256" key="7">
    <source>
        <dbReference type="ARBA" id="ARBA00036527"/>
    </source>
</evidence>
<dbReference type="InterPro" id="IPR042099">
    <property type="entry name" value="ANL_N_sf"/>
</dbReference>
<dbReference type="HOGENOM" id="CLU_000022_46_2_1"/>
<feature type="domain" description="AMP-binding enzyme C-terminal" evidence="12">
    <location>
        <begin position="509"/>
        <end position="584"/>
    </location>
</feature>
<dbReference type="GeneTree" id="ENSGT00940000157947"/>
<evidence type="ECO:0000256" key="4">
    <source>
        <dbReference type="ARBA" id="ARBA00023055"/>
    </source>
</evidence>
<name>S4R5S6_PETMA</name>